<dbReference type="EMBL" id="KY052801">
    <property type="protein sequence ID" value="ASE99877.1"/>
    <property type="molecule type" value="Genomic_DNA"/>
</dbReference>
<feature type="compositionally biased region" description="Basic residues" evidence="1">
    <location>
        <begin position="1"/>
        <end position="10"/>
    </location>
</feature>
<accession>A0A218MKS9</accession>
<reference evidence="2" key="1">
    <citation type="submission" date="2016-10" db="EMBL/GenBank/DDBJ databases">
        <authorList>
            <person name="Varghese N."/>
        </authorList>
    </citation>
    <scope>NUCLEOTIDE SEQUENCE</scope>
</reference>
<feature type="compositionally biased region" description="Low complexity" evidence="1">
    <location>
        <begin position="333"/>
        <end position="346"/>
    </location>
</feature>
<dbReference type="Gene3D" id="2.10.10.30">
    <property type="match status" value="1"/>
</dbReference>
<name>A0A218MKS9_9VIRU</name>
<organism evidence="2">
    <name type="scientific">uncultured virus</name>
    <dbReference type="NCBI Taxonomy" id="340016"/>
    <lineage>
        <taxon>Viruses</taxon>
        <taxon>environmental samples</taxon>
    </lineage>
</organism>
<reference evidence="2" key="2">
    <citation type="journal article" date="2017" name="Nat. Commun.">
        <title>Single-virus genomics reveals hidden cosmopolitan and abundant viruses.</title>
        <authorList>
            <person name="Martinez-Hernandez F."/>
            <person name="Fornas O."/>
            <person name="Lluesma Gomez M."/>
            <person name="Bolduc B."/>
            <person name="de la Cruz Pena M.J."/>
            <person name="Martinez J.M."/>
            <person name="Anton J."/>
            <person name="Gasol J.M."/>
            <person name="Rosselli R."/>
            <person name="Rodriguez-Valera F."/>
            <person name="Sullivan M.B."/>
            <person name="Acinas S.G."/>
            <person name="Martinez-Garcia M."/>
        </authorList>
    </citation>
    <scope>NUCLEOTIDE SEQUENCE</scope>
</reference>
<feature type="region of interest" description="Disordered" evidence="1">
    <location>
        <begin position="322"/>
        <end position="352"/>
    </location>
</feature>
<proteinExistence type="predicted"/>
<protein>
    <submittedName>
        <fullName evidence="2">Uncharacterized protein</fullName>
    </submittedName>
</protein>
<sequence length="466" mass="50054">MASRVQKRRGSKSDHNSFNTGAAGEITVEMPANRNFTATDGTREYGAVHLHYGDGQIGDRIPVGEELNNQVRTVVDEQKFLARITHFKPLNPDYSTTTPNALPNRFLYAWEEVSLGSTFYDVAQVWKLTIATNANGSSAGDHTLKIPRSDGAFQTVVTADITTSMTPENAAILILADVIDLDDEVDSGTLKLCVAGDTGGVYKAERSGAEITFTALGDYKGHRPLAQFSTTDADQTGTITVQTEGQSHVSQINIASADLGRESDTATGGTHLDAALNVHELMNDKDFVFPGIRTSPGQDANGDWPTNARVIPIGGVASYVSGTGNNQAETESESGTAYESSSSEGSNTNLGFTSNAEGWRLVDEQVVVEMTERRKLVVGTTTGTTAGRTGTDGISRLYYFSATNALVGCRMPIEHNATSRTRNAVCTTLSQQGVPGATTKTMYYKPTYKFVTPIDFSQPDQSRTQQ</sequence>
<evidence type="ECO:0000256" key="1">
    <source>
        <dbReference type="SAM" id="MobiDB-lite"/>
    </source>
</evidence>
<evidence type="ECO:0000313" key="2">
    <source>
        <dbReference type="EMBL" id="ASE99877.1"/>
    </source>
</evidence>
<feature type="region of interest" description="Disordered" evidence="1">
    <location>
        <begin position="1"/>
        <end position="26"/>
    </location>
</feature>